<feature type="signal peptide" evidence="16">
    <location>
        <begin position="1"/>
        <end position="23"/>
    </location>
</feature>
<dbReference type="InterPro" id="IPR002902">
    <property type="entry name" value="GNK2"/>
</dbReference>
<feature type="transmembrane region" description="Helical" evidence="15">
    <location>
        <begin position="311"/>
        <end position="333"/>
    </location>
</feature>
<organism evidence="18 19">
    <name type="scientific">Deinandra increscens subsp. villosa</name>
    <dbReference type="NCBI Taxonomy" id="3103831"/>
    <lineage>
        <taxon>Eukaryota</taxon>
        <taxon>Viridiplantae</taxon>
        <taxon>Streptophyta</taxon>
        <taxon>Embryophyta</taxon>
        <taxon>Tracheophyta</taxon>
        <taxon>Spermatophyta</taxon>
        <taxon>Magnoliopsida</taxon>
        <taxon>eudicotyledons</taxon>
        <taxon>Gunneridae</taxon>
        <taxon>Pentapetalae</taxon>
        <taxon>asterids</taxon>
        <taxon>campanulids</taxon>
        <taxon>Asterales</taxon>
        <taxon>Asteraceae</taxon>
        <taxon>Asteroideae</taxon>
        <taxon>Heliantheae alliance</taxon>
        <taxon>Madieae</taxon>
        <taxon>Madiinae</taxon>
        <taxon>Deinandra</taxon>
    </lineage>
</organism>
<comment type="subcellular location">
    <subcellularLocation>
        <location evidence="12">Cell junction</location>
        <location evidence="12">Plasmodesma</location>
    </subcellularLocation>
    <subcellularLocation>
        <location evidence="1">Cell membrane</location>
        <topology evidence="1">Single-pass type I membrane protein</topology>
    </subcellularLocation>
</comment>
<reference evidence="18 19" key="1">
    <citation type="submission" date="2024-04" db="EMBL/GenBank/DDBJ databases">
        <title>The reference genome of an endangered Asteraceae, Deinandra increscens subsp. villosa, native to the Central Coast of California.</title>
        <authorList>
            <person name="Guilliams M."/>
            <person name="Hasenstab-Lehman K."/>
            <person name="Meyer R."/>
            <person name="Mcevoy S."/>
        </authorList>
    </citation>
    <scope>NUCLEOTIDE SEQUENCE [LARGE SCALE GENOMIC DNA]</scope>
    <source>
        <tissue evidence="18">Leaf</tissue>
    </source>
</reference>
<dbReference type="InterPro" id="IPR038408">
    <property type="entry name" value="GNK2_sf"/>
</dbReference>
<dbReference type="Pfam" id="PF01657">
    <property type="entry name" value="Stress-antifung"/>
    <property type="match status" value="2"/>
</dbReference>
<keyword evidence="10 15" id="KW-0472">Membrane</keyword>
<evidence type="ECO:0000256" key="6">
    <source>
        <dbReference type="ARBA" id="ARBA00022729"/>
    </source>
</evidence>
<keyword evidence="8" id="KW-0965">Cell junction</keyword>
<keyword evidence="3" id="KW-1003">Cell membrane</keyword>
<comment type="subunit">
    <text evidence="14">(Microbial infection) Interacts with Grapevine fanleaf virus (GFLV) 2B-MP.</text>
</comment>
<evidence type="ECO:0000256" key="13">
    <source>
        <dbReference type="ARBA" id="ARBA00038393"/>
    </source>
</evidence>
<protein>
    <recommendedName>
        <fullName evidence="17">Gnk2-homologous domain-containing protein</fullName>
    </recommendedName>
</protein>
<dbReference type="InterPro" id="IPR051378">
    <property type="entry name" value="Cell2Cell_Antifungal"/>
</dbReference>
<keyword evidence="7" id="KW-0677">Repeat</keyword>
<dbReference type="GO" id="GO:0009506">
    <property type="term" value="C:plasmodesma"/>
    <property type="evidence" value="ECO:0007669"/>
    <property type="project" value="UniProtKB-SubCell"/>
</dbReference>
<evidence type="ECO:0000256" key="11">
    <source>
        <dbReference type="ARBA" id="ARBA00023157"/>
    </source>
</evidence>
<dbReference type="Proteomes" id="UP001408789">
    <property type="component" value="Unassembled WGS sequence"/>
</dbReference>
<dbReference type="EMBL" id="JBCNJP010000473">
    <property type="protein sequence ID" value="KAK9050667.1"/>
    <property type="molecule type" value="Genomic_DNA"/>
</dbReference>
<dbReference type="Gene3D" id="3.30.430.20">
    <property type="entry name" value="Gnk2 domain, C-X8-C-X2-C motif"/>
    <property type="match status" value="2"/>
</dbReference>
<dbReference type="PANTHER" id="PTHR32080">
    <property type="entry name" value="ANTIFUNGAL PROTEIN GINKBILOBIN-2-LIKE"/>
    <property type="match status" value="1"/>
</dbReference>
<dbReference type="GO" id="GO:0005886">
    <property type="term" value="C:plasma membrane"/>
    <property type="evidence" value="ECO:0007669"/>
    <property type="project" value="UniProtKB-SubCell"/>
</dbReference>
<evidence type="ECO:0000256" key="5">
    <source>
        <dbReference type="ARBA" id="ARBA00022692"/>
    </source>
</evidence>
<dbReference type="PROSITE" id="PS51473">
    <property type="entry name" value="GNK2"/>
    <property type="match status" value="2"/>
</dbReference>
<evidence type="ECO:0000313" key="18">
    <source>
        <dbReference type="EMBL" id="KAK9050667.1"/>
    </source>
</evidence>
<keyword evidence="11" id="KW-1015">Disulfide bond</keyword>
<feature type="chain" id="PRO_5042884892" description="Gnk2-homologous domain-containing protein" evidence="16">
    <location>
        <begin position="24"/>
        <end position="362"/>
    </location>
</feature>
<dbReference type="PANTHER" id="PTHR32080:SF3">
    <property type="entry name" value="PLASMODESMATA-LOCATED PROTEIN 7"/>
    <property type="match status" value="1"/>
</dbReference>
<dbReference type="AlphaFoldDB" id="A0AAP0GJA5"/>
<evidence type="ECO:0000256" key="12">
    <source>
        <dbReference type="ARBA" id="ARBA00024184"/>
    </source>
</evidence>
<feature type="transmembrane region" description="Helical" evidence="15">
    <location>
        <begin position="249"/>
        <end position="268"/>
    </location>
</feature>
<evidence type="ECO:0000256" key="2">
    <source>
        <dbReference type="ARBA" id="ARBA00022448"/>
    </source>
</evidence>
<proteinExistence type="inferred from homology"/>
<keyword evidence="6 16" id="KW-0732">Signal</keyword>
<sequence>MANTLAPPLLSLFFLTLFHPSHSSSDAFIYAGCSQIKYAPGSPYESNLDSLLTSLVNSATYSSYNKYSISGSTQQDVINGIYQCRGDLAMPDCATCVARAVTQVTPQCPQTCGGAVQLEGCFVKYDNTSFIGDEDKTVVLKKCAPAVGYDQEVMGRRDAVLASLGSAGGLYRVGGSGDVEGVAQCVGDLSSGKCQDCVMEAIGRLKSDCGGAVFGDVFLGKCYARYSTSGAHAYAKSHHGEHDEAEKTFAIIVGLLAGVALVIIFLTFMRKAFGRNEAEDECCSCCSAGVSFEDTRLAYCQGADKHKLTRCMVSMIVCLLSLLWFCVSCNRWVSNLAPGTLFTLLIYTPPVQKDLQNGEVVS</sequence>
<keyword evidence="5 15" id="KW-0812">Transmembrane</keyword>
<evidence type="ECO:0000256" key="9">
    <source>
        <dbReference type="ARBA" id="ARBA00022989"/>
    </source>
</evidence>
<feature type="domain" description="Gnk2-homologous" evidence="17">
    <location>
        <begin position="26"/>
        <end position="130"/>
    </location>
</feature>
<evidence type="ECO:0000256" key="1">
    <source>
        <dbReference type="ARBA" id="ARBA00004251"/>
    </source>
</evidence>
<name>A0AAP0GJA5_9ASTR</name>
<feature type="domain" description="Gnk2-homologous" evidence="17">
    <location>
        <begin position="131"/>
        <end position="231"/>
    </location>
</feature>
<comment type="caution">
    <text evidence="18">The sequence shown here is derived from an EMBL/GenBank/DDBJ whole genome shotgun (WGS) entry which is preliminary data.</text>
</comment>
<dbReference type="FunFam" id="3.30.430.20:FF:000020">
    <property type="entry name" value="Cysteine-rich repeat secretory protein 60"/>
    <property type="match status" value="1"/>
</dbReference>
<keyword evidence="19" id="KW-1185">Reference proteome</keyword>
<evidence type="ECO:0000256" key="10">
    <source>
        <dbReference type="ARBA" id="ARBA00023136"/>
    </source>
</evidence>
<comment type="similarity">
    <text evidence="13">Belongs to the cysteine-rich repeat secretory protein family. Plasmodesmata-located proteins (PDLD) subfamily.</text>
</comment>
<evidence type="ECO:0000259" key="17">
    <source>
        <dbReference type="PROSITE" id="PS51473"/>
    </source>
</evidence>
<evidence type="ECO:0000256" key="16">
    <source>
        <dbReference type="SAM" id="SignalP"/>
    </source>
</evidence>
<keyword evidence="2" id="KW-0813">Transport</keyword>
<evidence type="ECO:0000256" key="3">
    <source>
        <dbReference type="ARBA" id="ARBA00022475"/>
    </source>
</evidence>
<dbReference type="CDD" id="cd23509">
    <property type="entry name" value="Gnk2-like"/>
    <property type="match status" value="2"/>
</dbReference>
<keyword evidence="4" id="KW-0945">Host-virus interaction</keyword>
<evidence type="ECO:0000256" key="4">
    <source>
        <dbReference type="ARBA" id="ARBA00022581"/>
    </source>
</evidence>
<accession>A0AAP0GJA5</accession>
<evidence type="ECO:0000256" key="7">
    <source>
        <dbReference type="ARBA" id="ARBA00022737"/>
    </source>
</evidence>
<evidence type="ECO:0000256" key="15">
    <source>
        <dbReference type="SAM" id="Phobius"/>
    </source>
</evidence>
<gene>
    <name evidence="18" type="ORF">SSX86_030363</name>
</gene>
<evidence type="ECO:0000256" key="8">
    <source>
        <dbReference type="ARBA" id="ARBA00022949"/>
    </source>
</evidence>
<evidence type="ECO:0000313" key="19">
    <source>
        <dbReference type="Proteomes" id="UP001408789"/>
    </source>
</evidence>
<dbReference type="FunFam" id="3.30.430.20:FF:000001">
    <property type="entry name" value="cysteine-rich repeat secretory protein 3"/>
    <property type="match status" value="1"/>
</dbReference>
<keyword evidence="9 15" id="KW-1133">Transmembrane helix</keyword>
<evidence type="ECO:0000256" key="14">
    <source>
        <dbReference type="ARBA" id="ARBA00064287"/>
    </source>
</evidence>